<name>A0ABR9H6R0_9BACT</name>
<evidence type="ECO:0000256" key="2">
    <source>
        <dbReference type="ARBA" id="ARBA00022485"/>
    </source>
</evidence>
<dbReference type="InterPro" id="IPR023885">
    <property type="entry name" value="4Fe4S-binding_SPASM_dom"/>
</dbReference>
<dbReference type="InterPro" id="IPR034391">
    <property type="entry name" value="AdoMet-like_SPASM_containing"/>
</dbReference>
<dbReference type="Proteomes" id="UP000639010">
    <property type="component" value="Unassembled WGS sequence"/>
</dbReference>
<protein>
    <submittedName>
        <fullName evidence="9">MoaA/NifB/PqqE/SkfB family radical SAM enzyme</fullName>
    </submittedName>
</protein>
<keyword evidence="5" id="KW-0560">Oxidoreductase</keyword>
<dbReference type="Pfam" id="PF04055">
    <property type="entry name" value="Radical_SAM"/>
    <property type="match status" value="1"/>
</dbReference>
<evidence type="ECO:0000256" key="4">
    <source>
        <dbReference type="ARBA" id="ARBA00022723"/>
    </source>
</evidence>
<evidence type="ECO:0000256" key="6">
    <source>
        <dbReference type="ARBA" id="ARBA00023004"/>
    </source>
</evidence>
<dbReference type="SMART" id="SM00729">
    <property type="entry name" value="Elp3"/>
    <property type="match status" value="1"/>
</dbReference>
<dbReference type="CDD" id="cd21109">
    <property type="entry name" value="SPASM"/>
    <property type="match status" value="1"/>
</dbReference>
<keyword evidence="2" id="KW-0004">4Fe-4S</keyword>
<dbReference type="EMBL" id="JADBGG010000026">
    <property type="protein sequence ID" value="MBE1426401.1"/>
    <property type="molecule type" value="Genomic_DNA"/>
</dbReference>
<dbReference type="InterPro" id="IPR006638">
    <property type="entry name" value="Elp3/MiaA/NifB-like_rSAM"/>
</dbReference>
<accession>A0ABR9H6R0</accession>
<evidence type="ECO:0000313" key="9">
    <source>
        <dbReference type="EMBL" id="MBE1426401.1"/>
    </source>
</evidence>
<dbReference type="InterPro" id="IPR050377">
    <property type="entry name" value="Radical_SAM_PqqE_MftC-like"/>
</dbReference>
<comment type="caution">
    <text evidence="9">The sequence shown here is derived from an EMBL/GenBank/DDBJ whole genome shotgun (WGS) entry which is preliminary data.</text>
</comment>
<feature type="domain" description="Radical SAM core" evidence="8">
    <location>
        <begin position="131"/>
        <end position="355"/>
    </location>
</feature>
<evidence type="ECO:0000313" key="10">
    <source>
        <dbReference type="Proteomes" id="UP000639010"/>
    </source>
</evidence>
<comment type="cofactor">
    <cofactor evidence="1">
        <name>[4Fe-4S] cluster</name>
        <dbReference type="ChEBI" id="CHEBI:49883"/>
    </cofactor>
</comment>
<keyword evidence="6" id="KW-0408">Iron</keyword>
<dbReference type="PANTHER" id="PTHR11228:SF7">
    <property type="entry name" value="PQQA PEPTIDE CYCLASE"/>
    <property type="match status" value="1"/>
</dbReference>
<dbReference type="PROSITE" id="PS01305">
    <property type="entry name" value="MOAA_NIFB_PQQE"/>
    <property type="match status" value="1"/>
</dbReference>
<proteinExistence type="predicted"/>
<evidence type="ECO:0000256" key="1">
    <source>
        <dbReference type="ARBA" id="ARBA00001966"/>
    </source>
</evidence>
<gene>
    <name evidence="9" type="ORF">H4684_003066</name>
</gene>
<dbReference type="Gene3D" id="3.20.20.70">
    <property type="entry name" value="Aldolase class I"/>
    <property type="match status" value="1"/>
</dbReference>
<keyword evidence="10" id="KW-1185">Reference proteome</keyword>
<dbReference type="PROSITE" id="PS51918">
    <property type="entry name" value="RADICAL_SAM"/>
    <property type="match status" value="1"/>
</dbReference>
<evidence type="ECO:0000256" key="3">
    <source>
        <dbReference type="ARBA" id="ARBA00022691"/>
    </source>
</evidence>
<keyword evidence="4" id="KW-0479">Metal-binding</keyword>
<dbReference type="SFLD" id="SFLDG01387">
    <property type="entry name" value="BtrN-like_SPASM_domain_contain"/>
    <property type="match status" value="1"/>
</dbReference>
<organism evidence="9 10">
    <name type="scientific">Desulfomicrobium macestii</name>
    <dbReference type="NCBI Taxonomy" id="90731"/>
    <lineage>
        <taxon>Bacteria</taxon>
        <taxon>Pseudomonadati</taxon>
        <taxon>Thermodesulfobacteriota</taxon>
        <taxon>Desulfovibrionia</taxon>
        <taxon>Desulfovibrionales</taxon>
        <taxon>Desulfomicrobiaceae</taxon>
        <taxon>Desulfomicrobium</taxon>
    </lineage>
</organism>
<dbReference type="InterPro" id="IPR058240">
    <property type="entry name" value="rSAM_sf"/>
</dbReference>
<dbReference type="SUPFAM" id="SSF102114">
    <property type="entry name" value="Radical SAM enzymes"/>
    <property type="match status" value="1"/>
</dbReference>
<reference evidence="9 10" key="1">
    <citation type="submission" date="2020-10" db="EMBL/GenBank/DDBJ databases">
        <title>Genomic Encyclopedia of Type Strains, Phase IV (KMG-IV): sequencing the most valuable type-strain genomes for metagenomic binning, comparative biology and taxonomic classification.</title>
        <authorList>
            <person name="Goeker M."/>
        </authorList>
    </citation>
    <scope>NUCLEOTIDE SEQUENCE [LARGE SCALE GENOMIC DNA]</scope>
    <source>
        <strain evidence="9 10">DSM 4194</strain>
    </source>
</reference>
<dbReference type="PANTHER" id="PTHR11228">
    <property type="entry name" value="RADICAL SAM DOMAIN PROTEIN"/>
    <property type="match status" value="1"/>
</dbReference>
<sequence length="455" mass="50401">MMRLSCGKSVPSGELVRAARESSLGGELLLCPEAAPLHPTSIAAFFGSLKPDTVNYFVPVIPVSSELGLPKYDPLMIWVPDHVSVPREELLKRPFAPLRLGREAGVVFHRVEGASMTEQEHYFVDHFGSVSARPVQVSVVVSNRCNLSCVMCPYHGKKARSTHARDYFSRPEFMDRDLLFSIAGNVGRLGAPVKVGNIEEPLLHPDMAEFIRRAREAGSPSAHITTNGVLLTEERADALLDAGLTSIYISLDAALPDTYARIRGGDLAKVESQVLSFIEKAKRRSPDFAVFTSCVLNDGLDRDEVERFAEKWCASSDGAIFYNLGTYNGGSTSFSSIHAVAQNKIQESGKRWPCLNPWQEIYILPDGQCLYCCETLSRLAHTSLQSMGDVPETPLSEIWLGKPFSDLRRALIRNDLGQWPACDKCNIWMAHVAETEDKPTGKVVRNMITEIRYAR</sequence>
<dbReference type="SFLD" id="SFLDG01067">
    <property type="entry name" value="SPASM/twitch_domain_containing"/>
    <property type="match status" value="1"/>
</dbReference>
<dbReference type="SFLD" id="SFLDS00029">
    <property type="entry name" value="Radical_SAM"/>
    <property type="match status" value="1"/>
</dbReference>
<dbReference type="RefSeq" id="WP_192624401.1">
    <property type="nucleotide sequence ID" value="NZ_JADBGG010000026.1"/>
</dbReference>
<dbReference type="InterPro" id="IPR007197">
    <property type="entry name" value="rSAM"/>
</dbReference>
<keyword evidence="3" id="KW-0949">S-adenosyl-L-methionine</keyword>
<evidence type="ECO:0000256" key="7">
    <source>
        <dbReference type="ARBA" id="ARBA00023014"/>
    </source>
</evidence>
<evidence type="ECO:0000256" key="5">
    <source>
        <dbReference type="ARBA" id="ARBA00023002"/>
    </source>
</evidence>
<dbReference type="CDD" id="cd01335">
    <property type="entry name" value="Radical_SAM"/>
    <property type="match status" value="1"/>
</dbReference>
<evidence type="ECO:0000259" key="8">
    <source>
        <dbReference type="PROSITE" id="PS51918"/>
    </source>
</evidence>
<dbReference type="InterPro" id="IPR000385">
    <property type="entry name" value="MoaA_NifB_PqqE_Fe-S-bd_CS"/>
</dbReference>
<dbReference type="Pfam" id="PF13186">
    <property type="entry name" value="SPASM"/>
    <property type="match status" value="1"/>
</dbReference>
<dbReference type="InterPro" id="IPR013785">
    <property type="entry name" value="Aldolase_TIM"/>
</dbReference>
<keyword evidence="7" id="KW-0411">Iron-sulfur</keyword>